<gene>
    <name evidence="2" type="ORF">HMPREF1991_01007</name>
</gene>
<sequence>MSDTGKSNANLAMTKIISLLEKTRDALLADLESEFVCVRTAIDDFEAKQKNQTDLKKCLDNISSSSELFALQTNIINGIFARLGFELANKEGVEQIRGLVTKMFEAVDALVGACKTAVGSSAGDLFGLMQTGGELFKSVKKLLDSVKAFEADTIAKVLNDNAEQAEKIIKDFDLKGFAGRVLDHVFIVLLKNARTVFADEIAFVRMKASGIVTDAGKGLDEARKNLESQINSLGNEAQNMAQALFGDVQREVEDLYARLSGEARKALNDMKPNDNIYQTLSDGLSKTYAILSFLGIIGPKTIELHVPKRLVNALNNAQKGINTVSEEIAKAATAADGKLKKAEEMGREGIEAVNEKTKKMSELLGGDLSISTNLLNLSQFSMLSFVRDVQAGVGKEIDKLADLTKLTYPIEVVEIKWDVLDDLFAHPLDYLKRLYPIENIDDAQALVAKVMDLARQFNPDIPDFASLRSMLETLVRNLAEKVLTTVGEAKKELWNKIRPIITTIRKIIDMLRELAETMQRDMDAMVEEAIACLDTALNIVGNELSAAYDKGARFEKDLEALLTEAANNAWKGAKDEVKEARKAVLRHVPKVKVSPAEKELFDEVLVGAVKDVLKKWQVPNPESVADKLAKAANTEIRAWGSGVYTHMHKALSKRAWENRLKTALMQLKAELRKDLNTISVDGIGAGVQTNNLATLLSPHTVKQLSGNMEKKLSQIKSELSLTDYVNIVTKAANEVIVPNPERYYMGFRQCVDTIVANCKAQIPDIKADDIDRFAKDLAEAIWQRVKQKIFMPYVREITATVTSTLRLIIRQRLQQVVKGLDGMVKDAMNLASDAKKTAGEVVDLVAEGVSVAEKLLESQALTALKEAKDTGQRVLKFINEKTGVTINVDIPEAYVVWFGKVVDATIVFATSPMGYKDIFTLVMSLYKGLPNEVHKYIDDVLPSIPDNDFTQYVRNIDYQYDLESKFLLATLVNLTDVKAANANKTASLDTSLLVQLCTFVGEDKEEKRPAIFFHVMLKGDLAATFKLGKNHTLALQAQLQAGRVEVGAIDKDTIDALQSGFGFNVTKGWKVNNVTKWDKICAMFVAKFARNADAPPLKLFDTKYLAASIDNYPQLLYLGYANTCSEAIGGTGLSIAPKTHESNKLMFGYLGAIKGAKVVLKLSEVELLKTFLKDDFTMDFDTYLWFDLQEGLDFGGNARLKLRFDLNGKTLGPVRFNHFDIDFGPKPEVAGTLALNVKSTFQINFASVVTMALEDLGVGLDVNYRKPDGSVGDWDLSAQLALPTGLGITIDNAAVKGGGIISINKETGEFFGAVELNIVKLFAVSGFVLCDTGSKPGHDFSLVVLISTRFTPGIPLGLGFSLTGVGGCLGLNREISREGMVQSVRQGTLGSVFFVENLSNHLAEMKASVMTLFPAKKGQFFFGLLAQISYEPILKCDFGLLLQLPSPTEILIVGGLKVSLPKLDKIIRINVFFAGGIRFEEGMWFDAALVDSQIVGLTLEGEMAFRLNWGGPNKGFLLSVGGFHPAYKPEPGLMVSNMKRMAVKLDYKIVRMSLESYLAITSNTFQIGARLDINVGWKRFGLHGYAGFDALFQFDPFRFVFTAVAGMSVRVGSWNVASVHLSLDVEGPAPWKIKGKASFRIIFKINVDFNLTWGNNADPIEAKTIEVWPLLEAEYEKASNWLITNTDMVDNLVRFVDQKNDDENLQVLQPTGKITFNQTAVPMKTVHESNNLLALDKMEKCNDALPIDCVSLEVQQVSFGSNANPEQCEFKRGKGFVDEQNDFAPSLYRELSVDDKIKAPSYIKCNSGFTIDGMNEGHPAFDENSKRVMENSIKYETWKKKGVVVSYAEKVRNDKAFRTRKIELDNGVDKKIERIDKLEGKDIEFTPKPKMKLAGIPVKAFIGKNNIERLTQGTEKEMTNIRHKPSTWRHAAAFEKLVIKDSDLLSNVQLCEDGLAVKGDGSVVGYFSPKEVEDLVNEKLGVLGRLKWPRRITELPDLKGILAIKDPKFDHAYNSFIRDKVIDFGSLAEVIVQPVTAPKMVSSAFERRDKSSFQRYVKILDQRKSRNSVDQSNLIDKL</sequence>
<evidence type="ECO:0000313" key="2">
    <source>
        <dbReference type="EMBL" id="KDR52917.1"/>
    </source>
</evidence>
<protein>
    <recommendedName>
        <fullName evidence="1">DUF6603 domain-containing protein</fullName>
    </recommendedName>
</protein>
<feature type="domain" description="DUF6603" evidence="1">
    <location>
        <begin position="1209"/>
        <end position="1729"/>
    </location>
</feature>
<dbReference type="eggNOG" id="COG0419">
    <property type="taxonomic scope" value="Bacteria"/>
</dbReference>
<dbReference type="InterPro" id="IPR046538">
    <property type="entry name" value="DUF6603"/>
</dbReference>
<reference evidence="2 3" key="1">
    <citation type="submission" date="2013-08" db="EMBL/GenBank/DDBJ databases">
        <authorList>
            <person name="Weinstock G."/>
            <person name="Sodergren E."/>
            <person name="Wylie T."/>
            <person name="Fulton L."/>
            <person name="Fulton R."/>
            <person name="Fronick C."/>
            <person name="O'Laughlin M."/>
            <person name="Godfrey J."/>
            <person name="Miner T."/>
            <person name="Herter B."/>
            <person name="Appelbaum E."/>
            <person name="Cordes M."/>
            <person name="Lek S."/>
            <person name="Wollam A."/>
            <person name="Pepin K.H."/>
            <person name="Palsikar V.B."/>
            <person name="Mitreva M."/>
            <person name="Wilson R.K."/>
        </authorList>
    </citation>
    <scope>NUCLEOTIDE SEQUENCE [LARGE SCALE GENOMIC DNA]</scope>
    <source>
        <strain evidence="2 3">ATCC 15930</strain>
    </source>
</reference>
<dbReference type="PATRIC" id="fig|1122985.7.peg.1043"/>
<evidence type="ECO:0000259" key="1">
    <source>
        <dbReference type="Pfam" id="PF20248"/>
    </source>
</evidence>
<dbReference type="EMBL" id="JNGW01000037">
    <property type="protein sequence ID" value="KDR52917.1"/>
    <property type="molecule type" value="Genomic_DNA"/>
</dbReference>
<dbReference type="HOGENOM" id="CLU_232713_0_0_10"/>
<name>A0A069QJR2_HOYLO</name>
<evidence type="ECO:0000313" key="3">
    <source>
        <dbReference type="Proteomes" id="UP000027442"/>
    </source>
</evidence>
<dbReference type="Pfam" id="PF20248">
    <property type="entry name" value="DUF6603"/>
    <property type="match status" value="1"/>
</dbReference>
<comment type="caution">
    <text evidence="2">The sequence shown here is derived from an EMBL/GenBank/DDBJ whole genome shotgun (WGS) entry which is preliminary data.</text>
</comment>
<dbReference type="Proteomes" id="UP000027442">
    <property type="component" value="Unassembled WGS sequence"/>
</dbReference>
<organism evidence="2 3">
    <name type="scientific">Hoylesella loescheii DSM 19665 = JCM 12249 = ATCC 15930</name>
    <dbReference type="NCBI Taxonomy" id="1122985"/>
    <lineage>
        <taxon>Bacteria</taxon>
        <taxon>Pseudomonadati</taxon>
        <taxon>Bacteroidota</taxon>
        <taxon>Bacteroidia</taxon>
        <taxon>Bacteroidales</taxon>
        <taxon>Prevotellaceae</taxon>
        <taxon>Hoylesella</taxon>
    </lineage>
</organism>
<keyword evidence="3" id="KW-1185">Reference proteome</keyword>
<proteinExistence type="predicted"/>
<accession>A0A069QJR2</accession>